<dbReference type="PANTHER" id="PTHR34698">
    <property type="entry name" value="5-OXOPROLINASE SUBUNIT B"/>
    <property type="match status" value="1"/>
</dbReference>
<dbReference type="Gene3D" id="2.40.100.10">
    <property type="entry name" value="Cyclophilin-like"/>
    <property type="match status" value="1"/>
</dbReference>
<evidence type="ECO:0000256" key="3">
    <source>
        <dbReference type="ARBA" id="ARBA00022840"/>
    </source>
</evidence>
<dbReference type="RefSeq" id="WP_181740403.1">
    <property type="nucleotide sequence ID" value="NZ_JACEMT010000052.1"/>
</dbReference>
<dbReference type="GO" id="GO:0017168">
    <property type="term" value="F:5-oxoprolinase (ATP-hydrolyzing) activity"/>
    <property type="evidence" value="ECO:0007669"/>
    <property type="project" value="UniProtKB-EC"/>
</dbReference>
<evidence type="ECO:0000313" key="6">
    <source>
        <dbReference type="Proteomes" id="UP000538931"/>
    </source>
</evidence>
<name>A0A7W2ACD8_9GAMM</name>
<reference evidence="5 6" key="1">
    <citation type="submission" date="2020-07" db="EMBL/GenBank/DDBJ databases">
        <title>Bacterium isolated from marien macroalgae.</title>
        <authorList>
            <person name="Zhu K."/>
            <person name="Lu D."/>
            <person name="Du Z."/>
        </authorList>
    </citation>
    <scope>NUCLEOTIDE SEQUENCE [LARGE SCALE GENOMIC DNA]</scope>
    <source>
        <strain evidence="5 6">3-1745</strain>
    </source>
</reference>
<dbReference type="EMBL" id="JACEMT010000052">
    <property type="protein sequence ID" value="MBA4503025.1"/>
    <property type="molecule type" value="Genomic_DNA"/>
</dbReference>
<dbReference type="AlphaFoldDB" id="A0A7W2ACD8"/>
<protein>
    <submittedName>
        <fullName evidence="5">5-oxoprolinase subunit PxpB</fullName>
        <ecNumber evidence="5">3.5.2.9</ecNumber>
    </submittedName>
</protein>
<dbReference type="InterPro" id="IPR029000">
    <property type="entry name" value="Cyclophilin-like_dom_sf"/>
</dbReference>
<dbReference type="SUPFAM" id="SSF160467">
    <property type="entry name" value="PH0987 N-terminal domain-like"/>
    <property type="match status" value="1"/>
</dbReference>
<dbReference type="PANTHER" id="PTHR34698:SF2">
    <property type="entry name" value="5-OXOPROLINASE SUBUNIT B"/>
    <property type="match status" value="1"/>
</dbReference>
<dbReference type="Proteomes" id="UP000538931">
    <property type="component" value="Unassembled WGS sequence"/>
</dbReference>
<dbReference type="SMART" id="SM00796">
    <property type="entry name" value="AHS1"/>
    <property type="match status" value="1"/>
</dbReference>
<keyword evidence="1" id="KW-0547">Nucleotide-binding</keyword>
<accession>A0A7W2ACD8</accession>
<evidence type="ECO:0000256" key="2">
    <source>
        <dbReference type="ARBA" id="ARBA00022801"/>
    </source>
</evidence>
<organism evidence="5 6">
    <name type="scientific">Marinobacterium marinum</name>
    <dbReference type="NCBI Taxonomy" id="2756129"/>
    <lineage>
        <taxon>Bacteria</taxon>
        <taxon>Pseudomonadati</taxon>
        <taxon>Pseudomonadota</taxon>
        <taxon>Gammaproteobacteria</taxon>
        <taxon>Oceanospirillales</taxon>
        <taxon>Oceanospirillaceae</taxon>
        <taxon>Marinobacterium</taxon>
    </lineage>
</organism>
<dbReference type="Gene3D" id="3.30.1360.40">
    <property type="match status" value="1"/>
</dbReference>
<dbReference type="NCBIfam" id="TIGR00370">
    <property type="entry name" value="5-oxoprolinase subunit PxpB"/>
    <property type="match status" value="1"/>
</dbReference>
<evidence type="ECO:0000256" key="1">
    <source>
        <dbReference type="ARBA" id="ARBA00022741"/>
    </source>
</evidence>
<gene>
    <name evidence="5" type="primary">pxpB</name>
    <name evidence="5" type="ORF">H1S06_11710</name>
</gene>
<dbReference type="Pfam" id="PF02682">
    <property type="entry name" value="CT_C_D"/>
    <property type="match status" value="1"/>
</dbReference>
<keyword evidence="2 5" id="KW-0378">Hydrolase</keyword>
<dbReference type="GO" id="GO:0005524">
    <property type="term" value="F:ATP binding"/>
    <property type="evidence" value="ECO:0007669"/>
    <property type="project" value="UniProtKB-KW"/>
</dbReference>
<sequence>MTRMQPVNESTWIIYLGDEISEAVAAQVAQLTRNIRASLGNCLTDIIPSYTSVLVSFDLQQADRFAVEALLRTAFEQVQGVSEDLSDTEEVVLPVYYGPEVALDLEYIARECQLSTEEVIRLHSEQIYRVYAIGFSPGFAYLGNTPESLRIARKSTPRLKVPAGSLGIADNQTAIYPSQTPGGWQIIGRTPLDMIDWDSETLTRVNVGDRVRFDPIDRETFIDMGGRLDEL</sequence>
<feature type="domain" description="Carboxyltransferase" evidence="4">
    <location>
        <begin position="2"/>
        <end position="205"/>
    </location>
</feature>
<dbReference type="SUPFAM" id="SSF50891">
    <property type="entry name" value="Cyclophilin-like"/>
    <property type="match status" value="1"/>
</dbReference>
<keyword evidence="6" id="KW-1185">Reference proteome</keyword>
<dbReference type="InterPro" id="IPR003833">
    <property type="entry name" value="CT_C_D"/>
</dbReference>
<dbReference type="EC" id="3.5.2.9" evidence="5"/>
<dbReference type="InterPro" id="IPR010016">
    <property type="entry name" value="PxpB"/>
</dbReference>
<proteinExistence type="predicted"/>
<comment type="caution">
    <text evidence="5">The sequence shown here is derived from an EMBL/GenBank/DDBJ whole genome shotgun (WGS) entry which is preliminary data.</text>
</comment>
<keyword evidence="3" id="KW-0067">ATP-binding</keyword>
<evidence type="ECO:0000259" key="4">
    <source>
        <dbReference type="SMART" id="SM00796"/>
    </source>
</evidence>
<evidence type="ECO:0000313" key="5">
    <source>
        <dbReference type="EMBL" id="MBA4503025.1"/>
    </source>
</evidence>